<dbReference type="AlphaFoldDB" id="A0A2I1GS58"/>
<reference evidence="1 2" key="1">
    <citation type="submission" date="2015-10" db="EMBL/GenBank/DDBJ databases">
        <title>Genome analyses suggest a sexual origin of heterokaryosis in a supposedly ancient asexual fungus.</title>
        <authorList>
            <person name="Ropars J."/>
            <person name="Sedzielewska K."/>
            <person name="Noel J."/>
            <person name="Charron P."/>
            <person name="Farinelli L."/>
            <person name="Marton T."/>
            <person name="Kruger M."/>
            <person name="Pelin A."/>
            <person name="Brachmann A."/>
            <person name="Corradi N."/>
        </authorList>
    </citation>
    <scope>NUCLEOTIDE SEQUENCE [LARGE SCALE GENOMIC DNA]</scope>
    <source>
        <strain evidence="1 2">A4</strain>
    </source>
</reference>
<evidence type="ECO:0008006" key="3">
    <source>
        <dbReference type="Google" id="ProtNLM"/>
    </source>
</evidence>
<sequence length="601" mass="70927">MLPECLRIIFLFLVEESPRNISPFNYEVPDNTRNNEIKKNKKTYANIPYIITKDLRSCTLVSRHWCEISTPILYAYPFHHFHNIQYCRYNQKEHDEAFEPYYKLIRTLMSCIPEEILKQHLPTYKFNNELKYDFCKRANPTCNYFSLIRGLYFTEELFNLSSWDHYKDDWLPSYFPKHVSGLGLPLNALIEESFVLLVMKEFVKYFCENCHDNSSILELHELLQRDIYYTAIESLSPKKLSGLKELYGEDILQYVIECPTRPRSGIIYLYKNLLPITNLTLFGNKAINSKRQANYLSHFISSQNKLQHIILSEGELSMLNNQRKVISERYYNIVLPSLAVHKEWLVKLEFRNIHFGEVLDQGTVNSLASIENIKELKLIKCNILEGDLIQWARSINKLEIFEFEALDYPTLYIPEKFLEILFQNSSQTLVKLLLNYKRNYNQDSNILRKISQYLHNLTYLYLPTLSSRELLPVFVKCQKLIYISFGLTYNTYNLKELGEYVPKFLQFIQFRDFRDMNDILPNDALKFFLQKSVENGRKSKGSLIFGLFSSSLVLTLVKKTSEYHRAPKELYGAHPLYTFPKFSTIYPKFNSSFGQVVDQPK</sequence>
<protein>
    <recommendedName>
        <fullName evidence="3">F-box domain-containing protein</fullName>
    </recommendedName>
</protein>
<gene>
    <name evidence="1" type="ORF">RhiirA4_422956</name>
</gene>
<comment type="caution">
    <text evidence="1">The sequence shown here is derived from an EMBL/GenBank/DDBJ whole genome shotgun (WGS) entry which is preliminary data.</text>
</comment>
<proteinExistence type="predicted"/>
<dbReference type="VEuPathDB" id="FungiDB:RhiirFUN_025510"/>
<keyword evidence="2" id="KW-1185">Reference proteome</keyword>
<organism evidence="1 2">
    <name type="scientific">Rhizophagus irregularis</name>
    <dbReference type="NCBI Taxonomy" id="588596"/>
    <lineage>
        <taxon>Eukaryota</taxon>
        <taxon>Fungi</taxon>
        <taxon>Fungi incertae sedis</taxon>
        <taxon>Mucoromycota</taxon>
        <taxon>Glomeromycotina</taxon>
        <taxon>Glomeromycetes</taxon>
        <taxon>Glomerales</taxon>
        <taxon>Glomeraceae</taxon>
        <taxon>Rhizophagus</taxon>
    </lineage>
</organism>
<dbReference type="SUPFAM" id="SSF52047">
    <property type="entry name" value="RNI-like"/>
    <property type="match status" value="1"/>
</dbReference>
<dbReference type="VEuPathDB" id="FungiDB:FUN_022551"/>
<dbReference type="Proteomes" id="UP000234323">
    <property type="component" value="Unassembled WGS sequence"/>
</dbReference>
<name>A0A2I1GS58_9GLOM</name>
<evidence type="ECO:0000313" key="2">
    <source>
        <dbReference type="Proteomes" id="UP000234323"/>
    </source>
</evidence>
<dbReference type="VEuPathDB" id="FungiDB:RhiirA1_521479"/>
<dbReference type="InterPro" id="IPR032675">
    <property type="entry name" value="LRR_dom_sf"/>
</dbReference>
<evidence type="ECO:0000313" key="1">
    <source>
        <dbReference type="EMBL" id="PKY49439.1"/>
    </source>
</evidence>
<accession>A0A2I1GS58</accession>
<dbReference type="EMBL" id="LLXI01000742">
    <property type="protein sequence ID" value="PKY49439.1"/>
    <property type="molecule type" value="Genomic_DNA"/>
</dbReference>
<dbReference type="Gene3D" id="3.80.10.10">
    <property type="entry name" value="Ribonuclease Inhibitor"/>
    <property type="match status" value="1"/>
</dbReference>